<dbReference type="Gene3D" id="3.90.1200.10">
    <property type="match status" value="1"/>
</dbReference>
<dbReference type="KEGG" id="cber:B5D82_16945"/>
<keyword evidence="2" id="KW-1185">Reference proteome</keyword>
<proteinExistence type="predicted"/>
<dbReference type="GO" id="GO:0006646">
    <property type="term" value="P:phosphatidylethanolamine biosynthetic process"/>
    <property type="evidence" value="ECO:0007669"/>
    <property type="project" value="TreeGrafter"/>
</dbReference>
<dbReference type="PANTHER" id="PTHR22603">
    <property type="entry name" value="CHOLINE/ETHANOALAMINE KINASE"/>
    <property type="match status" value="1"/>
</dbReference>
<dbReference type="GO" id="GO:0005737">
    <property type="term" value="C:cytoplasm"/>
    <property type="evidence" value="ECO:0007669"/>
    <property type="project" value="TreeGrafter"/>
</dbReference>
<sequence>MAYWQVLNKLCYFLGNLLKLDQSIIDHQQHSLTLELCHLPCFNQLKVEHIRHIDAGLSNPCFHVSYENKSLFAKYLTANSIEPFVSQLAASEGIAPKLVYVGHNWLVTEFITGQGLEKSDQSEDEKIAIVLALLARCHSILDLSVSYNSQRNHQALAQKTFITDVNVPTQSNIPNLDISATINQLLQKIKLSDTQDKALQFLLNILQKNLVNTSKFLSNIQQVLCHGDTNFSNVIQLKNDDTSAEPLYKLIDFECACIAPIEYELAMLMAVNNIDAGKVELIESLYQQAIISKKLPNKPLDIVDNIASKTQNTLKTSTVLVTCYLDFSFLINALWYMVEYQSRKQLKYKKLAIKQLSILAIRYPQADIVLNEMR</sequence>
<evidence type="ECO:0000313" key="1">
    <source>
        <dbReference type="EMBL" id="ASP49310.1"/>
    </source>
</evidence>
<organism evidence="1 2">
    <name type="scientific">Cognaticolwellia beringensis</name>
    <dbReference type="NCBI Taxonomy" id="1967665"/>
    <lineage>
        <taxon>Bacteria</taxon>
        <taxon>Pseudomonadati</taxon>
        <taxon>Pseudomonadota</taxon>
        <taxon>Gammaproteobacteria</taxon>
        <taxon>Alteromonadales</taxon>
        <taxon>Colwelliaceae</taxon>
        <taxon>Cognaticolwellia</taxon>
    </lineage>
</organism>
<accession>A0A222GBU4</accession>
<dbReference type="Gene3D" id="3.30.200.20">
    <property type="entry name" value="Phosphorylase Kinase, domain 1"/>
    <property type="match status" value="1"/>
</dbReference>
<protein>
    <submittedName>
        <fullName evidence="1">Uncharacterized protein</fullName>
    </submittedName>
</protein>
<dbReference type="AlphaFoldDB" id="A0A222GBU4"/>
<dbReference type="PANTHER" id="PTHR22603:SF66">
    <property type="entry name" value="ETHANOLAMINE KINASE"/>
    <property type="match status" value="1"/>
</dbReference>
<dbReference type="Proteomes" id="UP000202259">
    <property type="component" value="Chromosome"/>
</dbReference>
<dbReference type="GO" id="GO:0004305">
    <property type="term" value="F:ethanolamine kinase activity"/>
    <property type="evidence" value="ECO:0007669"/>
    <property type="project" value="TreeGrafter"/>
</dbReference>
<dbReference type="Pfam" id="PF01633">
    <property type="entry name" value="Choline_kinase"/>
    <property type="match status" value="1"/>
</dbReference>
<dbReference type="InterPro" id="IPR011009">
    <property type="entry name" value="Kinase-like_dom_sf"/>
</dbReference>
<reference evidence="1 2" key="1">
    <citation type="submission" date="2017-08" db="EMBL/GenBank/DDBJ databases">
        <title>Complete genome of Colwellia sp. NB097-1, a psychrophile bacterium ioslated from Bering Sea.</title>
        <authorList>
            <person name="Chen X."/>
        </authorList>
    </citation>
    <scope>NUCLEOTIDE SEQUENCE [LARGE SCALE GENOMIC DNA]</scope>
    <source>
        <strain evidence="1 2">NB097-1</strain>
    </source>
</reference>
<dbReference type="EMBL" id="CP020465">
    <property type="protein sequence ID" value="ASP49310.1"/>
    <property type="molecule type" value="Genomic_DNA"/>
</dbReference>
<evidence type="ECO:0000313" key="2">
    <source>
        <dbReference type="Proteomes" id="UP000202259"/>
    </source>
</evidence>
<name>A0A222GBU4_9GAMM</name>
<dbReference type="SUPFAM" id="SSF56112">
    <property type="entry name" value="Protein kinase-like (PK-like)"/>
    <property type="match status" value="1"/>
</dbReference>
<gene>
    <name evidence="1" type="ORF">B5D82_16945</name>
</gene>